<dbReference type="EMBL" id="JAMOIM010000092">
    <property type="protein sequence ID" value="MCW6513078.1"/>
    <property type="molecule type" value="Genomic_DNA"/>
</dbReference>
<feature type="transmembrane region" description="Helical" evidence="1">
    <location>
        <begin position="337"/>
        <end position="353"/>
    </location>
</feature>
<keyword evidence="3" id="KW-1185">Reference proteome</keyword>
<feature type="transmembrane region" description="Helical" evidence="1">
    <location>
        <begin position="460"/>
        <end position="482"/>
    </location>
</feature>
<name>A0AA41Z511_9HYPH</name>
<dbReference type="Proteomes" id="UP001165667">
    <property type="component" value="Unassembled WGS sequence"/>
</dbReference>
<evidence type="ECO:0000313" key="2">
    <source>
        <dbReference type="EMBL" id="MCW6513078.1"/>
    </source>
</evidence>
<feature type="transmembrane region" description="Helical" evidence="1">
    <location>
        <begin position="432"/>
        <end position="454"/>
    </location>
</feature>
<feature type="transmembrane region" description="Helical" evidence="1">
    <location>
        <begin position="906"/>
        <end position="930"/>
    </location>
</feature>
<dbReference type="Pfam" id="PF00873">
    <property type="entry name" value="ACR_tran"/>
    <property type="match status" value="1"/>
</dbReference>
<accession>A0AA41Z511</accession>
<proteinExistence type="predicted"/>
<comment type="caution">
    <text evidence="2">The sequence shown here is derived from an EMBL/GenBank/DDBJ whole genome shotgun (WGS) entry which is preliminary data.</text>
</comment>
<feature type="transmembrane region" description="Helical" evidence="1">
    <location>
        <begin position="519"/>
        <end position="539"/>
    </location>
</feature>
<evidence type="ECO:0000256" key="1">
    <source>
        <dbReference type="SAM" id="Phobius"/>
    </source>
</evidence>
<feature type="transmembrane region" description="Helical" evidence="1">
    <location>
        <begin position="386"/>
        <end position="411"/>
    </location>
</feature>
<dbReference type="AlphaFoldDB" id="A0AA41Z511"/>
<dbReference type="Gene3D" id="3.30.2090.10">
    <property type="entry name" value="Multidrug efflux transporter AcrB TolC docking domain, DN and DC subdomains"/>
    <property type="match status" value="2"/>
</dbReference>
<dbReference type="InterPro" id="IPR001036">
    <property type="entry name" value="Acrflvin-R"/>
</dbReference>
<keyword evidence="1" id="KW-0472">Membrane</keyword>
<feature type="transmembrane region" description="Helical" evidence="1">
    <location>
        <begin position="876"/>
        <end position="900"/>
    </location>
</feature>
<dbReference type="RefSeq" id="WP_282589453.1">
    <property type="nucleotide sequence ID" value="NZ_JAMOIM010000092.1"/>
</dbReference>
<feature type="transmembrane region" description="Helical" evidence="1">
    <location>
        <begin position="850"/>
        <end position="869"/>
    </location>
</feature>
<dbReference type="SUPFAM" id="SSF82714">
    <property type="entry name" value="Multidrug efflux transporter AcrB TolC docking domain, DN and DC subdomains"/>
    <property type="match status" value="2"/>
</dbReference>
<dbReference type="GO" id="GO:0005886">
    <property type="term" value="C:plasma membrane"/>
    <property type="evidence" value="ECO:0007669"/>
    <property type="project" value="TreeGrafter"/>
</dbReference>
<dbReference type="InterPro" id="IPR027463">
    <property type="entry name" value="AcrB_DN_DC_subdom"/>
</dbReference>
<organism evidence="2 3">
    <name type="scientific">Lichenifustis flavocetrariae</name>
    <dbReference type="NCBI Taxonomy" id="2949735"/>
    <lineage>
        <taxon>Bacteria</taxon>
        <taxon>Pseudomonadati</taxon>
        <taxon>Pseudomonadota</taxon>
        <taxon>Alphaproteobacteria</taxon>
        <taxon>Hyphomicrobiales</taxon>
        <taxon>Lichenihabitantaceae</taxon>
        <taxon>Lichenifustis</taxon>
    </lineage>
</organism>
<dbReference type="PRINTS" id="PR00702">
    <property type="entry name" value="ACRIFLAVINRP"/>
</dbReference>
<dbReference type="Gene3D" id="3.30.70.1440">
    <property type="entry name" value="Multidrug efflux transporter AcrB pore domain"/>
    <property type="match status" value="1"/>
</dbReference>
<keyword evidence="1" id="KW-0812">Transmembrane</keyword>
<feature type="transmembrane region" description="Helical" evidence="1">
    <location>
        <begin position="360"/>
        <end position="380"/>
    </location>
</feature>
<feature type="transmembrane region" description="Helical" evidence="1">
    <location>
        <begin position="951"/>
        <end position="972"/>
    </location>
</feature>
<dbReference type="PANTHER" id="PTHR32063:SF77">
    <property type="entry name" value="ACR FAMILY TRANSPORT PROTEIN"/>
    <property type="match status" value="1"/>
</dbReference>
<gene>
    <name evidence="2" type="ORF">M8523_35065</name>
</gene>
<dbReference type="Gene3D" id="3.30.70.1430">
    <property type="entry name" value="Multidrug efflux transporter AcrB pore domain"/>
    <property type="match status" value="2"/>
</dbReference>
<sequence>MTNGLSSWSIRHPISTIVLFLGLTLAGLLGFSGLRTNNLPDIDLPSVTVTVSQPGAAPSELETQATRIVEDALAGISNIDHISSTVSEGTSVTTVQFLISANIDRATNDVRNAVSSVQSKLPAAAEQPVVQRVDSTGNAILTFALDAPNKTIEAQSWLVNNDIAKTLLGVTGVSKIERAGGVDRAIRLRLDADRLMALGVTATKLSQALAGVNVDQPGGRMDVGGREQTVRTVGGATTLSQLADVAVSGTGSTAIRLRDLGRLDDSWSEARQRARFDGREVVAFSVYRTMGSSEVDVAKGVRRAVASMNASDAGLHLEEVTSSTGFVQDAYDASVETLWIGALLAIGIVWIFLRDWRATLVSAVALPLSLIPTFAVMDWYDISLNTITLLALSLVIGILVDDAIVEIENIVRHMRGSGRTAYQAAIEAADEIGLAVVATTATLIAVFLPVAFMAGIPGKIFAAFALATCVSVAFSLLVARMLTPLMAAYLVRADGHEEQQPVWLPAYLAVLRLALRHRAITVVLGLLFFTGSMGLATRLPVDFMAAADRGRSLASVTLPPGATLDQTDAVVLAMNKILRAYPEVTTVYATEGAQTQAGIGAANSAGEVNTATVTINLKPRGKRGRSQQQLEKLFTEGLRAIPGARIQFGADGQSGAKLTVTLVGDDPTALSRVVDQLQVEMRGVRGIMNPYSTASLAKPEIVITPKTDQAAERGVTTSAIADAVKIATVGDIDQSLPKFNLADRQLSIVVSLDEHARSDPAMLANLPVAGSSSTVPLGSVADIGFAAGPSEITRFDRRRSMAIEAAMDGITLGEAGTAISSLPTMRDLPAGVHEEKSGDSERLGETTHGFATAIVTGVVLMYFTLVLLFGGFIQPLTILVALPLSFGGALGLLYLCGYALSITALIGLLMLMGIAAKNSILLVDYALMALRDTGLPIQEALLDAARKRARPIIMTSLAMGGGMLPIALGYGTDAESRAPMAVAVIGGLASSTVLSLVYVPVVFSLMHGLQRRAGGLLARLFLENAPQALAPPLTAPAVMHDRAA</sequence>
<dbReference type="PANTHER" id="PTHR32063">
    <property type="match status" value="1"/>
</dbReference>
<dbReference type="GO" id="GO:0042910">
    <property type="term" value="F:xenobiotic transmembrane transporter activity"/>
    <property type="evidence" value="ECO:0007669"/>
    <property type="project" value="TreeGrafter"/>
</dbReference>
<feature type="transmembrane region" description="Helical" evidence="1">
    <location>
        <begin position="978"/>
        <end position="1003"/>
    </location>
</feature>
<protein>
    <submittedName>
        <fullName evidence="2">Efflux RND transporter permease subunit</fullName>
    </submittedName>
</protein>
<dbReference type="SUPFAM" id="SSF82693">
    <property type="entry name" value="Multidrug efflux transporter AcrB pore domain, PN1, PN2, PC1 and PC2 subdomains"/>
    <property type="match status" value="3"/>
</dbReference>
<reference evidence="2" key="1">
    <citation type="submission" date="2022-05" db="EMBL/GenBank/DDBJ databases">
        <authorList>
            <person name="Pankratov T."/>
        </authorList>
    </citation>
    <scope>NUCLEOTIDE SEQUENCE</scope>
    <source>
        <strain evidence="2">BP6-180914</strain>
    </source>
</reference>
<dbReference type="Gene3D" id="1.20.1640.10">
    <property type="entry name" value="Multidrug efflux transporter AcrB transmembrane domain"/>
    <property type="match status" value="2"/>
</dbReference>
<evidence type="ECO:0000313" key="3">
    <source>
        <dbReference type="Proteomes" id="UP001165667"/>
    </source>
</evidence>
<dbReference type="SUPFAM" id="SSF82866">
    <property type="entry name" value="Multidrug efflux transporter AcrB transmembrane domain"/>
    <property type="match status" value="2"/>
</dbReference>
<dbReference type="Gene3D" id="3.30.70.1320">
    <property type="entry name" value="Multidrug efflux transporter AcrB pore domain like"/>
    <property type="match status" value="1"/>
</dbReference>
<keyword evidence="1" id="KW-1133">Transmembrane helix</keyword>